<dbReference type="PANTHER" id="PTHR11373:SF4">
    <property type="entry name" value="DEOXYNUCLEOSIDE TRIPHOSPHATE TRIPHOSPHOHYDROLASE SAMHD1"/>
    <property type="match status" value="1"/>
</dbReference>
<dbReference type="Gene3D" id="1.10.3210.10">
    <property type="entry name" value="Hypothetical protein af1432"/>
    <property type="match status" value="1"/>
</dbReference>
<dbReference type="InParanoid" id="A0A667ZFZ6"/>
<proteinExistence type="inferred from homology"/>
<dbReference type="SMART" id="SM00471">
    <property type="entry name" value="HDc"/>
    <property type="match status" value="1"/>
</dbReference>
<name>A0A667ZFZ6_9TELE</name>
<evidence type="ECO:0000313" key="3">
    <source>
        <dbReference type="Ensembl" id="ENSMMDP00005039522.1"/>
    </source>
</evidence>
<reference evidence="3" key="2">
    <citation type="submission" date="2025-08" db="UniProtKB">
        <authorList>
            <consortium name="Ensembl"/>
        </authorList>
    </citation>
    <scope>IDENTIFICATION</scope>
</reference>
<dbReference type="Pfam" id="PF01966">
    <property type="entry name" value="HD"/>
    <property type="match status" value="1"/>
</dbReference>
<dbReference type="InterPro" id="IPR006674">
    <property type="entry name" value="HD_domain"/>
</dbReference>
<dbReference type="InterPro" id="IPR050135">
    <property type="entry name" value="dGTPase-like"/>
</dbReference>
<reference evidence="3" key="1">
    <citation type="submission" date="2019-06" db="EMBL/GenBank/DDBJ databases">
        <authorList>
            <consortium name="Wellcome Sanger Institute Data Sharing"/>
        </authorList>
    </citation>
    <scope>NUCLEOTIDE SEQUENCE [LARGE SCALE GENOMIC DNA]</scope>
</reference>
<dbReference type="Ensembl" id="ENSMMDT00005040335.1">
    <property type="protein sequence ID" value="ENSMMDP00005039522.1"/>
    <property type="gene ID" value="ENSMMDG00005018289.1"/>
</dbReference>
<dbReference type="GO" id="GO:0008832">
    <property type="term" value="F:dGTPase activity"/>
    <property type="evidence" value="ECO:0007669"/>
    <property type="project" value="TreeGrafter"/>
</dbReference>
<evidence type="ECO:0000259" key="2">
    <source>
        <dbReference type="SMART" id="SM00471"/>
    </source>
</evidence>
<feature type="domain" description="HD/PDEase" evidence="2">
    <location>
        <begin position="56"/>
        <end position="179"/>
    </location>
</feature>
<dbReference type="GO" id="GO:0005634">
    <property type="term" value="C:nucleus"/>
    <property type="evidence" value="ECO:0007669"/>
    <property type="project" value="TreeGrafter"/>
</dbReference>
<evidence type="ECO:0000313" key="4">
    <source>
        <dbReference type="Proteomes" id="UP000472263"/>
    </source>
</evidence>
<protein>
    <recommendedName>
        <fullName evidence="2">HD/PDEase domain-containing protein</fullName>
    </recommendedName>
</protein>
<sequence length="194" mass="21609">EATCVRCSLFFQVFNDPIHGHMEIHPLLVKFIDTPQFQRLRNIKQLGAAYYVYPGASHNRFEHSIGVAYLAGQFLQALRDRQPNLGITDEDILCVQIAGLCHDLGHGPFSHLFDGKFIPEVKKWRRSGGRCRQIQLGAVTVSYQKASPRCAKSSPPETTSTFRARRSGAGAVEVWLPGAHHQNLTISTNSANLL</sequence>
<keyword evidence="4" id="KW-1185">Reference proteome</keyword>
<comment type="similarity">
    <text evidence="1">Belongs to the SAMHD1 family.</text>
</comment>
<dbReference type="GO" id="GO:0045088">
    <property type="term" value="P:regulation of innate immune response"/>
    <property type="evidence" value="ECO:0007669"/>
    <property type="project" value="TreeGrafter"/>
</dbReference>
<organism evidence="3 4">
    <name type="scientific">Myripristis murdjan</name>
    <name type="common">pinecone soldierfish</name>
    <dbReference type="NCBI Taxonomy" id="586833"/>
    <lineage>
        <taxon>Eukaryota</taxon>
        <taxon>Metazoa</taxon>
        <taxon>Chordata</taxon>
        <taxon>Craniata</taxon>
        <taxon>Vertebrata</taxon>
        <taxon>Euteleostomi</taxon>
        <taxon>Actinopterygii</taxon>
        <taxon>Neopterygii</taxon>
        <taxon>Teleostei</taxon>
        <taxon>Neoteleostei</taxon>
        <taxon>Acanthomorphata</taxon>
        <taxon>Holocentriformes</taxon>
        <taxon>Holocentridae</taxon>
        <taxon>Myripristis</taxon>
    </lineage>
</organism>
<dbReference type="Proteomes" id="UP000472263">
    <property type="component" value="Chromosome 7"/>
</dbReference>
<dbReference type="GeneTree" id="ENSGT00390000013867"/>
<dbReference type="PANTHER" id="PTHR11373">
    <property type="entry name" value="DEOXYNUCLEOSIDE TRIPHOSPHATE TRIPHOSPHOHYDROLASE"/>
    <property type="match status" value="1"/>
</dbReference>
<dbReference type="SUPFAM" id="SSF109604">
    <property type="entry name" value="HD-domain/PDEase-like"/>
    <property type="match status" value="1"/>
</dbReference>
<reference evidence="3" key="3">
    <citation type="submission" date="2025-09" db="UniProtKB">
        <authorList>
            <consortium name="Ensembl"/>
        </authorList>
    </citation>
    <scope>IDENTIFICATION</scope>
</reference>
<dbReference type="GO" id="GO:0006203">
    <property type="term" value="P:dGTP catabolic process"/>
    <property type="evidence" value="ECO:0007669"/>
    <property type="project" value="TreeGrafter"/>
</dbReference>
<dbReference type="AlphaFoldDB" id="A0A667ZFZ6"/>
<evidence type="ECO:0000256" key="1">
    <source>
        <dbReference type="ARBA" id="ARBA00005776"/>
    </source>
</evidence>
<accession>A0A667ZFZ6</accession>
<dbReference type="GO" id="GO:0051607">
    <property type="term" value="P:defense response to virus"/>
    <property type="evidence" value="ECO:0007669"/>
    <property type="project" value="TreeGrafter"/>
</dbReference>
<dbReference type="CDD" id="cd00077">
    <property type="entry name" value="HDc"/>
    <property type="match status" value="1"/>
</dbReference>
<dbReference type="InterPro" id="IPR003607">
    <property type="entry name" value="HD/PDEase_dom"/>
</dbReference>